<accession>A0A8C5GSS2</accession>
<reference evidence="6" key="1">
    <citation type="submission" date="2020-06" db="EMBL/GenBank/DDBJ databases">
        <authorList>
            <consortium name="Wellcome Sanger Institute Data Sharing"/>
        </authorList>
    </citation>
    <scope>NUCLEOTIDE SEQUENCE [LARGE SCALE GENOMIC DNA]</scope>
</reference>
<dbReference type="PROSITE" id="PS00799">
    <property type="entry name" value="GRANULINS"/>
    <property type="match status" value="5"/>
</dbReference>
<protein>
    <submittedName>
        <fullName evidence="6">Progranulin-like</fullName>
    </submittedName>
</protein>
<dbReference type="GO" id="GO:0005576">
    <property type="term" value="C:extracellular region"/>
    <property type="evidence" value="ECO:0007669"/>
    <property type="project" value="UniProtKB-SubCell"/>
</dbReference>
<dbReference type="Ensembl" id="ENSGWIT00000037972.1">
    <property type="protein sequence ID" value="ENSGWIP00000034826.1"/>
    <property type="gene ID" value="ENSGWIG00000018056.1"/>
</dbReference>
<feature type="domain" description="Granulins" evidence="5">
    <location>
        <begin position="210"/>
        <end position="223"/>
    </location>
</feature>
<reference evidence="6" key="2">
    <citation type="submission" date="2025-08" db="UniProtKB">
        <authorList>
            <consortium name="Ensembl"/>
        </authorList>
    </citation>
    <scope>IDENTIFICATION</scope>
</reference>
<dbReference type="InterPro" id="IPR000118">
    <property type="entry name" value="Granulin"/>
</dbReference>
<proteinExistence type="inferred from homology"/>
<dbReference type="FunFam" id="2.10.25.160:FF:000001">
    <property type="entry name" value="Granulin precursor"/>
    <property type="match status" value="3"/>
</dbReference>
<evidence type="ECO:0000259" key="5">
    <source>
        <dbReference type="PROSITE" id="PS00799"/>
    </source>
</evidence>
<evidence type="ECO:0000256" key="3">
    <source>
        <dbReference type="ARBA" id="ARBA00022525"/>
    </source>
</evidence>
<dbReference type="PANTHER" id="PTHR12274:SF6">
    <property type="entry name" value="GRANULIN B"/>
    <property type="match status" value="1"/>
</dbReference>
<dbReference type="InterPro" id="IPR037277">
    <property type="entry name" value="Granulin_sf"/>
</dbReference>
<keyword evidence="3" id="KW-0964">Secreted</keyword>
<sequence>CYQGTLCDLVHQRCLSLAVKAVICPDHESECPDETTCCLLSDHSWGCCPLVKAVCCEDRRHCCPEGTQCDLEHSKCVSASLGSIPMLEKTVAAKRTKRPATLVHSVVCPGGKSQCPDTYTCCQLSSGDFGCCPFPQATCCSDHLHCCPSNAVCDLKHGTCRSGTLRLPLGKKIPSVPKCDAQTMCPRGNTCCQKEDGQWACCPLPQAVCCDDHEHCCPKGYRCNVAEQTCDKPDATAVLWLQKALLLQGVPVTLVSGGNMCDSKTSCPGDTTCCFMKREQKWGCCLVPEAVCCEDGDHCCPKGHSCEPHRSSCSRGPHVVPWFTKLSARTQPASISDVKCDDKSSCASGTTCCRLPTKEWGCCPLVKAVCCEDHEHCCPQSYTCNMQTGTCEKNFANTFPQSKVVRSDLRGTDHGSDVPCDSTGEYHCPLQHTCCQVSDSEWGCCPFTQAVCCSASLCCPSGSSCDVQAGICTRTLLTWDHVLKSRKTDSRL</sequence>
<evidence type="ECO:0000313" key="7">
    <source>
        <dbReference type="Proteomes" id="UP000694680"/>
    </source>
</evidence>
<evidence type="ECO:0000256" key="2">
    <source>
        <dbReference type="ARBA" id="ARBA00010093"/>
    </source>
</evidence>
<feature type="domain" description="Granulins" evidence="5">
    <location>
        <begin position="371"/>
        <end position="384"/>
    </location>
</feature>
<dbReference type="AlphaFoldDB" id="A0A8C5GSS2"/>
<dbReference type="Pfam" id="PF00396">
    <property type="entry name" value="Granulin"/>
    <property type="match status" value="6"/>
</dbReference>
<dbReference type="Gene3D" id="2.10.25.160">
    <property type="entry name" value="Granulin"/>
    <property type="match status" value="6"/>
</dbReference>
<dbReference type="Proteomes" id="UP000694680">
    <property type="component" value="Chromosome 19"/>
</dbReference>
<name>A0A8C5GSS2_GOUWI</name>
<comment type="similarity">
    <text evidence="2">Belongs to the granulin family.</text>
</comment>
<feature type="domain" description="Granulins" evidence="5">
    <location>
        <begin position="293"/>
        <end position="306"/>
    </location>
</feature>
<keyword evidence="4" id="KW-1015">Disulfide bond</keyword>
<evidence type="ECO:0000256" key="4">
    <source>
        <dbReference type="ARBA" id="ARBA00023157"/>
    </source>
</evidence>
<evidence type="ECO:0000256" key="1">
    <source>
        <dbReference type="ARBA" id="ARBA00004613"/>
    </source>
</evidence>
<reference evidence="6" key="3">
    <citation type="submission" date="2025-09" db="UniProtKB">
        <authorList>
            <consortium name="Ensembl"/>
        </authorList>
    </citation>
    <scope>IDENTIFICATION</scope>
</reference>
<feature type="domain" description="Granulins" evidence="5">
    <location>
        <begin position="140"/>
        <end position="153"/>
    </location>
</feature>
<organism evidence="6 7">
    <name type="scientific">Gouania willdenowi</name>
    <name type="common">Blunt-snouted clingfish</name>
    <name type="synonym">Lepadogaster willdenowi</name>
    <dbReference type="NCBI Taxonomy" id="441366"/>
    <lineage>
        <taxon>Eukaryota</taxon>
        <taxon>Metazoa</taxon>
        <taxon>Chordata</taxon>
        <taxon>Craniata</taxon>
        <taxon>Vertebrata</taxon>
        <taxon>Euteleostomi</taxon>
        <taxon>Actinopterygii</taxon>
        <taxon>Neopterygii</taxon>
        <taxon>Teleostei</taxon>
        <taxon>Neoteleostei</taxon>
        <taxon>Acanthomorphata</taxon>
        <taxon>Ovalentaria</taxon>
        <taxon>Blenniimorphae</taxon>
        <taxon>Blenniiformes</taxon>
        <taxon>Gobiesocoidei</taxon>
        <taxon>Gobiesocidae</taxon>
        <taxon>Gobiesocinae</taxon>
        <taxon>Gouania</taxon>
    </lineage>
</organism>
<dbReference type="SMART" id="SM00277">
    <property type="entry name" value="GRAN"/>
    <property type="match status" value="6"/>
</dbReference>
<evidence type="ECO:0000313" key="6">
    <source>
        <dbReference type="Ensembl" id="ENSGWIP00000034826.1"/>
    </source>
</evidence>
<keyword evidence="7" id="KW-1185">Reference proteome</keyword>
<feature type="domain" description="Granulins" evidence="5">
    <location>
        <begin position="56"/>
        <end position="69"/>
    </location>
</feature>
<dbReference type="SUPFAM" id="SSF57277">
    <property type="entry name" value="Granulin repeat"/>
    <property type="match status" value="5"/>
</dbReference>
<dbReference type="InterPro" id="IPR039036">
    <property type="entry name" value="Granulin_fam"/>
</dbReference>
<gene>
    <name evidence="6" type="primary">grnb</name>
</gene>
<comment type="subcellular location">
    <subcellularLocation>
        <location evidence="1">Secreted</location>
    </subcellularLocation>
</comment>
<dbReference type="PANTHER" id="PTHR12274">
    <property type="entry name" value="GRANULIN"/>
    <property type="match status" value="1"/>
</dbReference>